<keyword evidence="4" id="KW-0574">Periplasm</keyword>
<evidence type="ECO:0000256" key="2">
    <source>
        <dbReference type="ARBA" id="ARBA00022448"/>
    </source>
</evidence>
<dbReference type="Gene3D" id="3.40.190.10">
    <property type="entry name" value="Periplasmic binding protein-like II"/>
    <property type="match status" value="2"/>
</dbReference>
<keyword evidence="2" id="KW-0813">Transport</keyword>
<accession>A0A8J3Z630</accession>
<evidence type="ECO:0000256" key="4">
    <source>
        <dbReference type="ARBA" id="ARBA00022764"/>
    </source>
</evidence>
<name>A0A8J3Z630_9ACTN</name>
<comment type="subcellular location">
    <subcellularLocation>
        <location evidence="1">Periplasm</location>
    </subcellularLocation>
</comment>
<dbReference type="AlphaFoldDB" id="A0A8J3Z630"/>
<keyword evidence="8" id="KW-1185">Reference proteome</keyword>
<comment type="caution">
    <text evidence="7">The sequence shown here is derived from an EMBL/GenBank/DDBJ whole genome shotgun (WGS) entry which is preliminary data.</text>
</comment>
<dbReference type="PRINTS" id="PR00909">
    <property type="entry name" value="SPERMDNBNDNG"/>
</dbReference>
<evidence type="ECO:0000256" key="6">
    <source>
        <dbReference type="SAM" id="SignalP"/>
    </source>
</evidence>
<feature type="region of interest" description="Disordered" evidence="5">
    <location>
        <begin position="31"/>
        <end position="69"/>
    </location>
</feature>
<protein>
    <submittedName>
        <fullName evidence="7">ABC transporter substrate-binding protein</fullName>
    </submittedName>
</protein>
<evidence type="ECO:0000256" key="1">
    <source>
        <dbReference type="ARBA" id="ARBA00004418"/>
    </source>
</evidence>
<dbReference type="GO" id="GO:0015846">
    <property type="term" value="P:polyamine transport"/>
    <property type="evidence" value="ECO:0007669"/>
    <property type="project" value="InterPro"/>
</dbReference>
<dbReference type="GO" id="GO:0042597">
    <property type="term" value="C:periplasmic space"/>
    <property type="evidence" value="ECO:0007669"/>
    <property type="project" value="UniProtKB-SubCell"/>
</dbReference>
<dbReference type="InterPro" id="IPR006059">
    <property type="entry name" value="SBP"/>
</dbReference>
<organism evidence="7 8">
    <name type="scientific">Virgisporangium aurantiacum</name>
    <dbReference type="NCBI Taxonomy" id="175570"/>
    <lineage>
        <taxon>Bacteria</taxon>
        <taxon>Bacillati</taxon>
        <taxon>Actinomycetota</taxon>
        <taxon>Actinomycetes</taxon>
        <taxon>Micromonosporales</taxon>
        <taxon>Micromonosporaceae</taxon>
        <taxon>Virgisporangium</taxon>
    </lineage>
</organism>
<dbReference type="PANTHER" id="PTHR30222:SF17">
    <property type="entry name" value="SPERMIDINE_PUTRESCINE-BINDING PERIPLASMIC PROTEIN"/>
    <property type="match status" value="1"/>
</dbReference>
<dbReference type="GO" id="GO:0019808">
    <property type="term" value="F:polyamine binding"/>
    <property type="evidence" value="ECO:0007669"/>
    <property type="project" value="InterPro"/>
</dbReference>
<dbReference type="InterPro" id="IPR001188">
    <property type="entry name" value="Sperm_putr-bd"/>
</dbReference>
<evidence type="ECO:0000256" key="3">
    <source>
        <dbReference type="ARBA" id="ARBA00022729"/>
    </source>
</evidence>
<dbReference type="SUPFAM" id="SSF53850">
    <property type="entry name" value="Periplasmic binding protein-like II"/>
    <property type="match status" value="1"/>
</dbReference>
<dbReference type="Proteomes" id="UP000612585">
    <property type="component" value="Unassembled WGS sequence"/>
</dbReference>
<evidence type="ECO:0000256" key="5">
    <source>
        <dbReference type="SAM" id="MobiDB-lite"/>
    </source>
</evidence>
<keyword evidence="3 6" id="KW-0732">Signal</keyword>
<dbReference type="EMBL" id="BOPG01000032">
    <property type="protein sequence ID" value="GIJ57617.1"/>
    <property type="molecule type" value="Genomic_DNA"/>
</dbReference>
<sequence length="410" mass="44360">MTFHPRENRGSRRQFLTLGALAAAAGTGALAGCGKRRSESDPPTDQVALSRPDKPATLPLHSDVPAIKDGLTPEKGGTLKIFNYPEYLSPDVTKAFGEQHGVTVEVTTFTTQDEAIAKLRTAGTAFDVYFPTPDIVGKLVAGKLLQPLNRSYLTNLTNAWPELQDPFYDKGSRYTVPYTAYTTGVLYRADRVTAVPANGWDLIWDPAYKGQTYVLDDAREGLSLAMLRVGKTDLNTEDPAVIKAAGEDLMKLVGAVNVKVASGGYQTVAEGAATVHHAWSGDAVNAQSYLGQNAAVDVLGYWFPADRRGPVGTDTIAIPRSAEKPVLAHAFLNHMIDNDIALENFGFTGYQPALSVVTPEKMIADEVVAENLANAIISPAHYRDGLQELQLSPTGDRLWLDEWAKFKAGR</sequence>
<dbReference type="PROSITE" id="PS51257">
    <property type="entry name" value="PROKAR_LIPOPROTEIN"/>
    <property type="match status" value="1"/>
</dbReference>
<evidence type="ECO:0000313" key="7">
    <source>
        <dbReference type="EMBL" id="GIJ57617.1"/>
    </source>
</evidence>
<dbReference type="CDD" id="cd13590">
    <property type="entry name" value="PBP2_PotD_PotF_like"/>
    <property type="match status" value="1"/>
</dbReference>
<reference evidence="7" key="1">
    <citation type="submission" date="2021-01" db="EMBL/GenBank/DDBJ databases">
        <title>Whole genome shotgun sequence of Virgisporangium aurantiacum NBRC 16421.</title>
        <authorList>
            <person name="Komaki H."/>
            <person name="Tamura T."/>
        </authorList>
    </citation>
    <scope>NUCLEOTIDE SEQUENCE</scope>
    <source>
        <strain evidence="7">NBRC 16421</strain>
    </source>
</reference>
<feature type="signal peptide" evidence="6">
    <location>
        <begin position="1"/>
        <end position="31"/>
    </location>
</feature>
<dbReference type="PROSITE" id="PS51318">
    <property type="entry name" value="TAT"/>
    <property type="match status" value="1"/>
</dbReference>
<feature type="chain" id="PRO_5039620784" evidence="6">
    <location>
        <begin position="32"/>
        <end position="410"/>
    </location>
</feature>
<dbReference type="Pfam" id="PF13416">
    <property type="entry name" value="SBP_bac_8"/>
    <property type="match status" value="1"/>
</dbReference>
<dbReference type="InterPro" id="IPR006311">
    <property type="entry name" value="TAT_signal"/>
</dbReference>
<gene>
    <name evidence="7" type="ORF">Vau01_051330</name>
</gene>
<dbReference type="RefSeq" id="WP_203997102.1">
    <property type="nucleotide sequence ID" value="NZ_BOPG01000032.1"/>
</dbReference>
<evidence type="ECO:0000313" key="8">
    <source>
        <dbReference type="Proteomes" id="UP000612585"/>
    </source>
</evidence>
<proteinExistence type="predicted"/>
<dbReference type="PANTHER" id="PTHR30222">
    <property type="entry name" value="SPERMIDINE/PUTRESCINE-BINDING PERIPLASMIC PROTEIN"/>
    <property type="match status" value="1"/>
</dbReference>